<dbReference type="PROSITE" id="PS50914">
    <property type="entry name" value="BON"/>
    <property type="match status" value="1"/>
</dbReference>
<feature type="domain" description="LysM" evidence="2">
    <location>
        <begin position="108"/>
        <end position="157"/>
    </location>
</feature>
<dbReference type="RefSeq" id="WP_303277017.1">
    <property type="nucleotide sequence ID" value="NZ_JAUOEK010000069.1"/>
</dbReference>
<proteinExistence type="predicted"/>
<dbReference type="Pfam" id="PF04972">
    <property type="entry name" value="BON"/>
    <property type="match status" value="1"/>
</dbReference>
<gene>
    <name evidence="3" type="primary">lysM</name>
    <name evidence="3" type="ORF">Q4Q35_05875</name>
</gene>
<evidence type="ECO:0000313" key="4">
    <source>
        <dbReference type="Proteomes" id="UP001176883"/>
    </source>
</evidence>
<dbReference type="NCBIfam" id="NF008399">
    <property type="entry name" value="PRK11198.1"/>
    <property type="match status" value="1"/>
</dbReference>
<dbReference type="CDD" id="cd00118">
    <property type="entry name" value="LysM"/>
    <property type="match status" value="1"/>
</dbReference>
<name>A0ABT8W8E1_9FLAO</name>
<dbReference type="InterPro" id="IPR018392">
    <property type="entry name" value="LysM"/>
</dbReference>
<feature type="domain" description="BON" evidence="1">
    <location>
        <begin position="30"/>
        <end position="102"/>
    </location>
</feature>
<dbReference type="SMART" id="SM00257">
    <property type="entry name" value="LysM"/>
    <property type="match status" value="1"/>
</dbReference>
<dbReference type="Gene3D" id="3.10.350.10">
    <property type="entry name" value="LysM domain"/>
    <property type="match status" value="1"/>
</dbReference>
<reference evidence="3" key="1">
    <citation type="submission" date="2023-07" db="EMBL/GenBank/DDBJ databases">
        <title>Two novel species in the genus Flavivirga.</title>
        <authorList>
            <person name="Kwon K."/>
        </authorList>
    </citation>
    <scope>NUCLEOTIDE SEQUENCE</scope>
    <source>
        <strain evidence="3">KCTC 52353</strain>
    </source>
</reference>
<comment type="caution">
    <text evidence="3">The sequence shown here is derived from an EMBL/GenBank/DDBJ whole genome shotgun (WGS) entry which is preliminary data.</text>
</comment>
<dbReference type="PANTHER" id="PTHR34700:SF8">
    <property type="entry name" value="POTASSIUM BINDING PROTEIN KBP"/>
    <property type="match status" value="1"/>
</dbReference>
<dbReference type="InterPro" id="IPR036779">
    <property type="entry name" value="LysM_dom_sf"/>
</dbReference>
<keyword evidence="4" id="KW-1185">Reference proteome</keyword>
<sequence>MGLFSFIKNAGIKIFGIRKADAEDPSEVAIEELILEKAAAKKLKETIIDLQLQIENLNIFIDDDIAIISGLAHDQATREKAVLVVGNSKGIAIVDDQITVEHVEPEAQFYTVISGDTLGKIAKKFYNDTTKYPIIFEANKPMLSDPNKIYSGQLLRIPVLD</sequence>
<dbReference type="InterPro" id="IPR052196">
    <property type="entry name" value="Bact_Kbp"/>
</dbReference>
<accession>A0ABT8W8E1</accession>
<organism evidence="3 4">
    <name type="scientific">Flavivirga aquimarina</name>
    <dbReference type="NCBI Taxonomy" id="2027862"/>
    <lineage>
        <taxon>Bacteria</taxon>
        <taxon>Pseudomonadati</taxon>
        <taxon>Bacteroidota</taxon>
        <taxon>Flavobacteriia</taxon>
        <taxon>Flavobacteriales</taxon>
        <taxon>Flavobacteriaceae</taxon>
        <taxon>Flavivirga</taxon>
    </lineage>
</organism>
<dbReference type="SUPFAM" id="SSF54106">
    <property type="entry name" value="LysM domain"/>
    <property type="match status" value="1"/>
</dbReference>
<evidence type="ECO:0000259" key="2">
    <source>
        <dbReference type="PROSITE" id="PS51782"/>
    </source>
</evidence>
<dbReference type="EMBL" id="JAUOEK010000069">
    <property type="protein sequence ID" value="MDO5969327.1"/>
    <property type="molecule type" value="Genomic_DNA"/>
</dbReference>
<dbReference type="PROSITE" id="PS51782">
    <property type="entry name" value="LYSM"/>
    <property type="match status" value="1"/>
</dbReference>
<dbReference type="InterPro" id="IPR007055">
    <property type="entry name" value="BON_dom"/>
</dbReference>
<dbReference type="Proteomes" id="UP001176883">
    <property type="component" value="Unassembled WGS sequence"/>
</dbReference>
<evidence type="ECO:0000259" key="1">
    <source>
        <dbReference type="PROSITE" id="PS50914"/>
    </source>
</evidence>
<dbReference type="Pfam" id="PF01476">
    <property type="entry name" value="LysM"/>
    <property type="match status" value="1"/>
</dbReference>
<dbReference type="PANTHER" id="PTHR34700">
    <property type="entry name" value="POTASSIUM BINDING PROTEIN KBP"/>
    <property type="match status" value="1"/>
</dbReference>
<protein>
    <submittedName>
        <fullName evidence="3">Peptidoglycan-binding protein LysM</fullName>
    </submittedName>
</protein>
<evidence type="ECO:0000313" key="3">
    <source>
        <dbReference type="EMBL" id="MDO5969327.1"/>
    </source>
</evidence>